<dbReference type="EMBL" id="JAJSBI010000049">
    <property type="protein sequence ID" value="MCD9880852.1"/>
    <property type="molecule type" value="Genomic_DNA"/>
</dbReference>
<organism evidence="2 3">
    <name type="scientific">Streptomyces guryensis</name>
    <dbReference type="NCBI Taxonomy" id="2886947"/>
    <lineage>
        <taxon>Bacteria</taxon>
        <taxon>Bacillati</taxon>
        <taxon>Actinomycetota</taxon>
        <taxon>Actinomycetes</taxon>
        <taxon>Kitasatosporales</taxon>
        <taxon>Streptomycetaceae</taxon>
        <taxon>Streptomyces</taxon>
    </lineage>
</organism>
<sequence>MAAARQEARARRAAAKKQAMAAVAVAVMIAAGLEPLEPYPGRGTPWRCRC</sequence>
<protein>
    <submittedName>
        <fullName evidence="2">Uncharacterized protein</fullName>
    </submittedName>
</protein>
<keyword evidence="1" id="KW-1133">Transmembrane helix</keyword>
<keyword evidence="3" id="KW-1185">Reference proteome</keyword>
<dbReference type="RefSeq" id="WP_232655772.1">
    <property type="nucleotide sequence ID" value="NZ_JAJSBI010000049.1"/>
</dbReference>
<dbReference type="AlphaFoldDB" id="A0A9Q3VZ62"/>
<proteinExistence type="predicted"/>
<evidence type="ECO:0000313" key="3">
    <source>
        <dbReference type="Proteomes" id="UP001108029"/>
    </source>
</evidence>
<feature type="transmembrane region" description="Helical" evidence="1">
    <location>
        <begin position="19"/>
        <end position="36"/>
    </location>
</feature>
<comment type="caution">
    <text evidence="2">The sequence shown here is derived from an EMBL/GenBank/DDBJ whole genome shotgun (WGS) entry which is preliminary data.</text>
</comment>
<evidence type="ECO:0000313" key="2">
    <source>
        <dbReference type="EMBL" id="MCD9880852.1"/>
    </source>
</evidence>
<reference evidence="2" key="1">
    <citation type="submission" date="2021-12" db="EMBL/GenBank/DDBJ databases">
        <authorList>
            <person name="Lee J.-H."/>
            <person name="Kim S.-B."/>
        </authorList>
    </citation>
    <scope>NUCLEOTIDE SEQUENCE</scope>
    <source>
        <strain evidence="2">NR30</strain>
    </source>
</reference>
<keyword evidence="1" id="KW-0812">Transmembrane</keyword>
<accession>A0A9Q3VZ62</accession>
<dbReference type="Proteomes" id="UP001108029">
    <property type="component" value="Unassembled WGS sequence"/>
</dbReference>
<gene>
    <name evidence="2" type="ORF">LJ657_46430</name>
</gene>
<keyword evidence="1" id="KW-0472">Membrane</keyword>
<evidence type="ECO:0000256" key="1">
    <source>
        <dbReference type="SAM" id="Phobius"/>
    </source>
</evidence>
<name>A0A9Q3VZ62_9ACTN</name>